<dbReference type="InterPro" id="IPR050121">
    <property type="entry name" value="Cytochrome_P450_monoxygenase"/>
</dbReference>
<sequence>MYIINIFLRSVTFPFHTFCPSQNISIMPLFQEILGFATSPASLAASLACLGATVLFYLCFIRPFLSPLSGLPGPSPSSFWYGNLGDVLASEGGLAHEEWHAKYGPVIAWRGLFGTTRLSTIDPKALNHILVTNAYAYPRPADIRNKIGMLTGKGLFYVEGDVHKRQRRLLAPAFGAPQIRGLEQIVYDSAFLLADKWTEVIKASQNPWVVLNAMDWSYRVALDIIGVAGLGYHFDALEKGESGSKIGDAINKILKTRSERLTPFKVCLYQVMRATPKWLHIYKPPMLRTIEELMETIQRECRTLLAEKKLEAASVDSTHGKDLISILLRANAAVDVKDRLDDDEVLGQMITAILAGHETTATAMGWLWLHFARNPDIQTKLRREIRDFKAGALESGHYIPFDELNSLPYLDAVCREILRLFSPVVLSPREATCNDIIPIEKGGFVRISRGEQVMIPISAFNRSQELFGPDANSFRPERWLEDGPQGSPPSLWSGMMTFMAGPRACIGYRLALMEMKVSTAVLVSRFHLEERDGPDGGPEIERGADHVIIPEVKGQPLEPCIPLRISLL</sequence>
<dbReference type="OrthoDB" id="1470350at2759"/>
<keyword evidence="3" id="KW-0349">Heme</keyword>
<organism evidence="4 5">
    <name type="scientific">Cronartium quercuum f. sp. fusiforme G11</name>
    <dbReference type="NCBI Taxonomy" id="708437"/>
    <lineage>
        <taxon>Eukaryota</taxon>
        <taxon>Fungi</taxon>
        <taxon>Dikarya</taxon>
        <taxon>Basidiomycota</taxon>
        <taxon>Pucciniomycotina</taxon>
        <taxon>Pucciniomycetes</taxon>
        <taxon>Pucciniales</taxon>
        <taxon>Coleosporiaceae</taxon>
        <taxon>Cronartium</taxon>
    </lineage>
</organism>
<dbReference type="PRINTS" id="PR00385">
    <property type="entry name" value="P450"/>
</dbReference>
<dbReference type="PANTHER" id="PTHR24305:SF166">
    <property type="entry name" value="CYTOCHROME P450 12A4, MITOCHONDRIAL-RELATED"/>
    <property type="match status" value="1"/>
</dbReference>
<evidence type="ECO:0000256" key="2">
    <source>
        <dbReference type="ARBA" id="ARBA00023002"/>
    </source>
</evidence>
<comment type="caution">
    <text evidence="4">The sequence shown here is derived from an EMBL/GenBank/DDBJ whole genome shotgun (WGS) entry which is preliminary data.</text>
</comment>
<evidence type="ECO:0000313" key="4">
    <source>
        <dbReference type="EMBL" id="KAG0146477.1"/>
    </source>
</evidence>
<protein>
    <recommendedName>
        <fullName evidence="6">Cytochrome P450</fullName>
    </recommendedName>
</protein>
<dbReference type="PANTHER" id="PTHR24305">
    <property type="entry name" value="CYTOCHROME P450"/>
    <property type="match status" value="1"/>
</dbReference>
<dbReference type="SUPFAM" id="SSF48264">
    <property type="entry name" value="Cytochrome P450"/>
    <property type="match status" value="1"/>
</dbReference>
<reference evidence="4" key="1">
    <citation type="submission" date="2013-11" db="EMBL/GenBank/DDBJ databases">
        <title>Genome sequence of the fusiform rust pathogen reveals effectors for host alternation and coevolution with pine.</title>
        <authorList>
            <consortium name="DOE Joint Genome Institute"/>
            <person name="Smith K."/>
            <person name="Pendleton A."/>
            <person name="Kubisiak T."/>
            <person name="Anderson C."/>
            <person name="Salamov A."/>
            <person name="Aerts A."/>
            <person name="Riley R."/>
            <person name="Clum A."/>
            <person name="Lindquist E."/>
            <person name="Ence D."/>
            <person name="Campbell M."/>
            <person name="Kronenberg Z."/>
            <person name="Feau N."/>
            <person name="Dhillon B."/>
            <person name="Hamelin R."/>
            <person name="Burleigh J."/>
            <person name="Smith J."/>
            <person name="Yandell M."/>
            <person name="Nelson C."/>
            <person name="Grigoriev I."/>
            <person name="Davis J."/>
        </authorList>
    </citation>
    <scope>NUCLEOTIDE SEQUENCE</scope>
    <source>
        <strain evidence="4">G11</strain>
    </source>
</reference>
<accession>A0A9P6NLQ7</accession>
<evidence type="ECO:0000313" key="5">
    <source>
        <dbReference type="Proteomes" id="UP000886653"/>
    </source>
</evidence>
<dbReference type="GO" id="GO:0016705">
    <property type="term" value="F:oxidoreductase activity, acting on paired donors, with incorporation or reduction of molecular oxygen"/>
    <property type="evidence" value="ECO:0007669"/>
    <property type="project" value="InterPro"/>
</dbReference>
<dbReference type="InterPro" id="IPR036396">
    <property type="entry name" value="Cyt_P450_sf"/>
</dbReference>
<evidence type="ECO:0000256" key="3">
    <source>
        <dbReference type="PIRSR" id="PIRSR602401-1"/>
    </source>
</evidence>
<dbReference type="EMBL" id="MU167260">
    <property type="protein sequence ID" value="KAG0146477.1"/>
    <property type="molecule type" value="Genomic_DNA"/>
</dbReference>
<keyword evidence="3" id="KW-0479">Metal-binding</keyword>
<feature type="binding site" description="axial binding residue" evidence="3">
    <location>
        <position position="505"/>
    </location>
    <ligand>
        <name>heme</name>
        <dbReference type="ChEBI" id="CHEBI:30413"/>
    </ligand>
    <ligandPart>
        <name>Fe</name>
        <dbReference type="ChEBI" id="CHEBI:18248"/>
    </ligandPart>
</feature>
<dbReference type="GO" id="GO:0005506">
    <property type="term" value="F:iron ion binding"/>
    <property type="evidence" value="ECO:0007669"/>
    <property type="project" value="InterPro"/>
</dbReference>
<proteinExistence type="inferred from homology"/>
<evidence type="ECO:0008006" key="6">
    <source>
        <dbReference type="Google" id="ProtNLM"/>
    </source>
</evidence>
<dbReference type="InterPro" id="IPR001128">
    <property type="entry name" value="Cyt_P450"/>
</dbReference>
<keyword evidence="3" id="KW-0408">Iron</keyword>
<keyword evidence="5" id="KW-1185">Reference proteome</keyword>
<dbReference type="PRINTS" id="PR00463">
    <property type="entry name" value="EP450I"/>
</dbReference>
<dbReference type="GO" id="GO:0004497">
    <property type="term" value="F:monooxygenase activity"/>
    <property type="evidence" value="ECO:0007669"/>
    <property type="project" value="InterPro"/>
</dbReference>
<dbReference type="CDD" id="cd11069">
    <property type="entry name" value="CYP_FUM15-like"/>
    <property type="match status" value="1"/>
</dbReference>
<dbReference type="InterPro" id="IPR002401">
    <property type="entry name" value="Cyt_P450_E_grp-I"/>
</dbReference>
<name>A0A9P6NLQ7_9BASI</name>
<dbReference type="Proteomes" id="UP000886653">
    <property type="component" value="Unassembled WGS sequence"/>
</dbReference>
<evidence type="ECO:0000256" key="1">
    <source>
        <dbReference type="ARBA" id="ARBA00010617"/>
    </source>
</evidence>
<keyword evidence="2" id="KW-0560">Oxidoreductase</keyword>
<dbReference type="GO" id="GO:0020037">
    <property type="term" value="F:heme binding"/>
    <property type="evidence" value="ECO:0007669"/>
    <property type="project" value="InterPro"/>
</dbReference>
<comment type="similarity">
    <text evidence="1">Belongs to the cytochrome P450 family.</text>
</comment>
<dbReference type="Gene3D" id="1.10.630.10">
    <property type="entry name" value="Cytochrome P450"/>
    <property type="match status" value="1"/>
</dbReference>
<dbReference type="Pfam" id="PF00067">
    <property type="entry name" value="p450"/>
    <property type="match status" value="1"/>
</dbReference>
<dbReference type="AlphaFoldDB" id="A0A9P6NLQ7"/>
<gene>
    <name evidence="4" type="ORF">CROQUDRAFT_107103</name>
</gene>
<comment type="cofactor">
    <cofactor evidence="3">
        <name>heme</name>
        <dbReference type="ChEBI" id="CHEBI:30413"/>
    </cofactor>
</comment>